<dbReference type="Gene3D" id="3.50.50.60">
    <property type="entry name" value="FAD/NAD(P)-binding domain"/>
    <property type="match status" value="1"/>
</dbReference>
<feature type="domain" description="RsdA/BaiN/AoA(So)-like Rossmann fold-like" evidence="4">
    <location>
        <begin position="10"/>
        <end position="391"/>
    </location>
</feature>
<feature type="domain" description="RsdA/BaiN/AoA(So)-like insert" evidence="5">
    <location>
        <begin position="193"/>
        <end position="337"/>
    </location>
</feature>
<evidence type="ECO:0000256" key="3">
    <source>
        <dbReference type="ARBA" id="ARBA00022827"/>
    </source>
</evidence>
<proteinExistence type="predicted"/>
<comment type="cofactor">
    <cofactor evidence="1">
        <name>FAD</name>
        <dbReference type="ChEBI" id="CHEBI:57692"/>
    </cofactor>
</comment>
<dbReference type="Gene3D" id="1.10.8.260">
    <property type="entry name" value="HI0933 insert domain-like"/>
    <property type="match status" value="1"/>
</dbReference>
<dbReference type="NCBIfam" id="TIGR00275">
    <property type="entry name" value="aminoacetone oxidase family FAD-binding enzyme"/>
    <property type="match status" value="1"/>
</dbReference>
<keyword evidence="3" id="KW-0274">FAD</keyword>
<dbReference type="Pfam" id="PF22780">
    <property type="entry name" value="HI0933_like_1st"/>
    <property type="match status" value="1"/>
</dbReference>
<evidence type="ECO:0000259" key="5">
    <source>
        <dbReference type="Pfam" id="PF22780"/>
    </source>
</evidence>
<accession>D9MNX3</accession>
<keyword evidence="2" id="KW-0285">Flavoprotein</keyword>
<gene>
    <name evidence="6" type="ORF">LW1_0100</name>
</gene>
<dbReference type="PANTHER" id="PTHR42887:SF2">
    <property type="entry name" value="OS12G0638800 PROTEIN"/>
    <property type="match status" value="1"/>
</dbReference>
<sequence>MSRPLKIVKDAVIIGAGASGLFAAAEAGLRGRRVVVLERSATMGNKIRVSGGGRCNFTNLNVTANNYISPNPSFCKSALAGFTPDDFIQLAERYGVRYYEKEHGQLFCKGSSGEIISMLRRRCEEAGVTIKYNTKVHDIAKRGDVFVIVSSNGIFHCNSLCLATGGISYPQLGATPFGYRIAAQFGLKVNPTRPALVPFVFNAEDSTNYDGLAGISIEAVVTCNKRDFRGGVLFTQRGLSGPPILQASSYWRTGDYISINLMPVTDAYEFLLSRRTQKADLHNILPFPKNFARRWCEAHSYVKPVNQYNDKELQEIAARLHNWKLCPAKTEGYKRAEAVTGGVDTGELSSKTMEVKKVRGLYFTGEVIDITGQLGGYNLHWAWASGYACGSCM</sequence>
<dbReference type="InterPro" id="IPR057661">
    <property type="entry name" value="RsdA/BaiN/AoA(So)_Rossmann"/>
</dbReference>
<evidence type="ECO:0000313" key="6">
    <source>
        <dbReference type="EMBL" id="ADI87662.1"/>
    </source>
</evidence>
<protein>
    <submittedName>
        <fullName evidence="6">HI0933 family protein</fullName>
    </submittedName>
</protein>
<evidence type="ECO:0000256" key="1">
    <source>
        <dbReference type="ARBA" id="ARBA00001974"/>
    </source>
</evidence>
<dbReference type="InterPro" id="IPR004792">
    <property type="entry name" value="BaiN-like"/>
</dbReference>
<dbReference type="SUPFAM" id="SSF160996">
    <property type="entry name" value="HI0933 insert domain-like"/>
    <property type="match status" value="1"/>
</dbReference>
<dbReference type="EMBL" id="HM454279">
    <property type="protein sequence ID" value="ADI87662.1"/>
    <property type="molecule type" value="Genomic_DNA"/>
</dbReference>
<dbReference type="Gene3D" id="2.40.30.10">
    <property type="entry name" value="Translation factors"/>
    <property type="match status" value="1"/>
</dbReference>
<dbReference type="PANTHER" id="PTHR42887">
    <property type="entry name" value="OS12G0638800 PROTEIN"/>
    <property type="match status" value="1"/>
</dbReference>
<dbReference type="SUPFAM" id="SSF51905">
    <property type="entry name" value="FAD/NAD(P)-binding domain"/>
    <property type="match status" value="1"/>
</dbReference>
<dbReference type="AlphaFoldDB" id="D9MNX3"/>
<dbReference type="PRINTS" id="PR00411">
    <property type="entry name" value="PNDRDTASEI"/>
</dbReference>
<dbReference type="InterPro" id="IPR036188">
    <property type="entry name" value="FAD/NAD-bd_sf"/>
</dbReference>
<dbReference type="InterPro" id="IPR055178">
    <property type="entry name" value="RsdA/BaiN/AoA(So)-like_dom"/>
</dbReference>
<dbReference type="InterPro" id="IPR023166">
    <property type="entry name" value="BaiN-like_dom_sf"/>
</dbReference>
<evidence type="ECO:0000259" key="4">
    <source>
        <dbReference type="Pfam" id="PF03486"/>
    </source>
</evidence>
<name>D9MNX3_9BACT</name>
<reference evidence="6" key="1">
    <citation type="journal article" date="2011" name="Appl. Environ. Microbiol.">
        <title>Metagenomic analysis reveals unexpected subgenomic diversity of magnetotactic bacteria within the phylum Nitrospirae.</title>
        <authorList>
            <person name="Lin W."/>
            <person name="Jogler C."/>
            <person name="Schuler D."/>
            <person name="Pan Y."/>
        </authorList>
    </citation>
    <scope>NUCLEOTIDE SEQUENCE</scope>
</reference>
<dbReference type="Pfam" id="PF03486">
    <property type="entry name" value="HI0933_like"/>
    <property type="match status" value="1"/>
</dbReference>
<organism evidence="6">
    <name type="scientific">uncultured Nitrospirae bacterium MY2-1F</name>
    <dbReference type="NCBI Taxonomy" id="798576"/>
    <lineage>
        <taxon>Bacteria</taxon>
        <taxon>Pseudomonadati</taxon>
        <taxon>Nitrospirota</taxon>
        <taxon>environmental samples</taxon>
    </lineage>
</organism>
<evidence type="ECO:0000256" key="2">
    <source>
        <dbReference type="ARBA" id="ARBA00022630"/>
    </source>
</evidence>